<dbReference type="KEGG" id="baqk:QN215_06890"/>
<keyword evidence="1 2" id="KW-0238">DNA-binding</keyword>
<evidence type="ECO:0000256" key="1">
    <source>
        <dbReference type="ARBA" id="ARBA00023125"/>
    </source>
</evidence>
<reference evidence="5" key="1">
    <citation type="submission" date="2023-07" db="EMBL/GenBank/DDBJ databases">
        <title>Bifidobacterium aquikefiriaerophilum sp. nov. and Bifidobacterium eccum sp. nov., isolated from water kefir.</title>
        <authorList>
            <person name="Breselge S."/>
            <person name="Bellassi P."/>
            <person name="Barcenilla C."/>
            <person name="Alvarez-Ordonez A."/>
            <person name="Morelli L."/>
            <person name="Cotter P.D."/>
        </authorList>
    </citation>
    <scope>NUCLEOTIDE SEQUENCE</scope>
    <source>
        <strain evidence="5">WK041_4_12</strain>
    </source>
</reference>
<dbReference type="Pfam" id="PF00440">
    <property type="entry name" value="TetR_N"/>
    <property type="match status" value="1"/>
</dbReference>
<evidence type="ECO:0000256" key="3">
    <source>
        <dbReference type="SAM" id="MobiDB-lite"/>
    </source>
</evidence>
<dbReference type="AlphaFoldDB" id="A0AB39U5E0"/>
<dbReference type="InterPro" id="IPR050624">
    <property type="entry name" value="HTH-type_Tx_Regulator"/>
</dbReference>
<dbReference type="Gene3D" id="1.10.357.10">
    <property type="entry name" value="Tetracycline Repressor, domain 2"/>
    <property type="match status" value="1"/>
</dbReference>
<name>A0AB39U5E0_9BIFI</name>
<dbReference type="InterPro" id="IPR009057">
    <property type="entry name" value="Homeodomain-like_sf"/>
</dbReference>
<dbReference type="EMBL" id="CP129674">
    <property type="protein sequence ID" value="XDS43995.1"/>
    <property type="molecule type" value="Genomic_DNA"/>
</dbReference>
<protein>
    <submittedName>
        <fullName evidence="5">TetR/AcrR family transcriptional regulator</fullName>
    </submittedName>
</protein>
<dbReference type="Pfam" id="PF21303">
    <property type="entry name" value="TetR_C_39"/>
    <property type="match status" value="1"/>
</dbReference>
<feature type="region of interest" description="Disordered" evidence="3">
    <location>
        <begin position="213"/>
        <end position="243"/>
    </location>
</feature>
<dbReference type="InterPro" id="IPR001647">
    <property type="entry name" value="HTH_TetR"/>
</dbReference>
<evidence type="ECO:0000259" key="4">
    <source>
        <dbReference type="PROSITE" id="PS50977"/>
    </source>
</evidence>
<dbReference type="PRINTS" id="PR00455">
    <property type="entry name" value="HTHTETR"/>
</dbReference>
<dbReference type="RefSeq" id="WP_369343589.1">
    <property type="nucleotide sequence ID" value="NZ_CP129674.1"/>
</dbReference>
<feature type="domain" description="HTH tetR-type" evidence="4">
    <location>
        <begin position="8"/>
        <end position="68"/>
    </location>
</feature>
<dbReference type="PANTHER" id="PTHR43479">
    <property type="entry name" value="ACREF/ENVCD OPERON REPRESSOR-RELATED"/>
    <property type="match status" value="1"/>
</dbReference>
<dbReference type="PANTHER" id="PTHR43479:SF11">
    <property type="entry name" value="ACREF_ENVCD OPERON REPRESSOR-RELATED"/>
    <property type="match status" value="1"/>
</dbReference>
<feature type="DNA-binding region" description="H-T-H motif" evidence="2">
    <location>
        <begin position="31"/>
        <end position="50"/>
    </location>
</feature>
<dbReference type="PROSITE" id="PS50977">
    <property type="entry name" value="HTH_TETR_2"/>
    <property type="match status" value="1"/>
</dbReference>
<accession>A0AB39U5E0</accession>
<sequence length="243" mass="26954">MPRKNDAAGTAARILDVAFALFIKQGFEQTTVADIVRELGMSKGAIFYHFESKEAILSAVVSRLIDEIADRATLIADDEALTVDEKMREALLTLNISQGAGDKVIDELREPSNARLYQTALIQIIQSIAPLLAKIVQQGVSEGIYTTAYPLETIELLLAADQNLFNSGAFTWTLDELTARVRAFIRMIELTLGAQEGSFDMILNNLDEQSERMCREHKGTNENTAETRTEEQAEGVQAKRDRT</sequence>
<organism evidence="5">
    <name type="scientific">Bifidobacterium aquikefiricola</name>
    <dbReference type="NCBI Taxonomy" id="3059038"/>
    <lineage>
        <taxon>Bacteria</taxon>
        <taxon>Bacillati</taxon>
        <taxon>Actinomycetota</taxon>
        <taxon>Actinomycetes</taxon>
        <taxon>Bifidobacteriales</taxon>
        <taxon>Bifidobacteriaceae</taxon>
        <taxon>Bifidobacterium</taxon>
    </lineage>
</organism>
<evidence type="ECO:0000313" key="5">
    <source>
        <dbReference type="EMBL" id="XDS43995.1"/>
    </source>
</evidence>
<evidence type="ECO:0000256" key="2">
    <source>
        <dbReference type="PROSITE-ProRule" id="PRU00335"/>
    </source>
</evidence>
<proteinExistence type="predicted"/>
<dbReference type="SUPFAM" id="SSF46689">
    <property type="entry name" value="Homeodomain-like"/>
    <property type="match status" value="1"/>
</dbReference>
<dbReference type="GO" id="GO:0003677">
    <property type="term" value="F:DNA binding"/>
    <property type="evidence" value="ECO:0007669"/>
    <property type="project" value="UniProtKB-UniRule"/>
</dbReference>
<gene>
    <name evidence="5" type="ORF">QN215_06890</name>
</gene>
<dbReference type="InterPro" id="IPR049149">
    <property type="entry name" value="TetR/AcrR_C"/>
</dbReference>